<accession>A0AAV8SKS2</accession>
<dbReference type="PANTHER" id="PTHR35764">
    <property type="entry name" value="PROTEIN SHORTAGE IN CHIASMATA 1"/>
    <property type="match status" value="1"/>
</dbReference>
<keyword evidence="3" id="KW-1185">Reference proteome</keyword>
<dbReference type="GO" id="GO:0000712">
    <property type="term" value="P:resolution of meiotic recombination intermediates"/>
    <property type="evidence" value="ECO:0007669"/>
    <property type="project" value="TreeGrafter"/>
</dbReference>
<organism evidence="2 3">
    <name type="scientific">Erythroxylum novogranatense</name>
    <dbReference type="NCBI Taxonomy" id="1862640"/>
    <lineage>
        <taxon>Eukaryota</taxon>
        <taxon>Viridiplantae</taxon>
        <taxon>Streptophyta</taxon>
        <taxon>Embryophyta</taxon>
        <taxon>Tracheophyta</taxon>
        <taxon>Spermatophyta</taxon>
        <taxon>Magnoliopsida</taxon>
        <taxon>eudicotyledons</taxon>
        <taxon>Gunneridae</taxon>
        <taxon>Pentapetalae</taxon>
        <taxon>rosids</taxon>
        <taxon>fabids</taxon>
        <taxon>Malpighiales</taxon>
        <taxon>Erythroxylaceae</taxon>
        <taxon>Erythroxylum</taxon>
    </lineage>
</organism>
<evidence type="ECO:0008006" key="4">
    <source>
        <dbReference type="Google" id="ProtNLM"/>
    </source>
</evidence>
<dbReference type="EMBL" id="JAIWQS010000010">
    <property type="protein sequence ID" value="KAJ8752872.1"/>
    <property type="molecule type" value="Genomic_DNA"/>
</dbReference>
<feature type="region of interest" description="Disordered" evidence="1">
    <location>
        <begin position="1251"/>
        <end position="1288"/>
    </location>
</feature>
<reference evidence="2 3" key="1">
    <citation type="submission" date="2021-09" db="EMBL/GenBank/DDBJ databases">
        <title>Genomic insights and catalytic innovation underlie evolution of tropane alkaloids biosynthesis.</title>
        <authorList>
            <person name="Wang Y.-J."/>
            <person name="Tian T."/>
            <person name="Huang J.-P."/>
            <person name="Huang S.-X."/>
        </authorList>
    </citation>
    <scope>NUCLEOTIDE SEQUENCE [LARGE SCALE GENOMIC DNA]</scope>
    <source>
        <strain evidence="2">KIB-2018</strain>
        <tissue evidence="2">Leaf</tissue>
    </source>
</reference>
<evidence type="ECO:0000313" key="2">
    <source>
        <dbReference type="EMBL" id="KAJ8752872.1"/>
    </source>
</evidence>
<feature type="region of interest" description="Disordered" evidence="1">
    <location>
        <begin position="1046"/>
        <end position="1065"/>
    </location>
</feature>
<proteinExistence type="predicted"/>
<comment type="caution">
    <text evidence="2">The sequence shown here is derived from an EMBL/GenBank/DDBJ whole genome shotgun (WGS) entry which is preliminary data.</text>
</comment>
<evidence type="ECO:0000256" key="1">
    <source>
        <dbReference type="SAM" id="MobiDB-lite"/>
    </source>
</evidence>
<dbReference type="PANTHER" id="PTHR35764:SF1">
    <property type="entry name" value="PROTEIN SHORTAGE IN CHIASMATA 1"/>
    <property type="match status" value="1"/>
</dbReference>
<evidence type="ECO:0000313" key="3">
    <source>
        <dbReference type="Proteomes" id="UP001159364"/>
    </source>
</evidence>
<dbReference type="InterPro" id="IPR038824">
    <property type="entry name" value="SHOC1-like"/>
</dbReference>
<dbReference type="Proteomes" id="UP001159364">
    <property type="component" value="Linkage Group LG10"/>
</dbReference>
<name>A0AAV8SKS2_9ROSI</name>
<protein>
    <recommendedName>
        <fullName evidence="4">Protein SHORTAGE IN CHIASMATA 1</fullName>
    </recommendedName>
</protein>
<gene>
    <name evidence="2" type="ORF">K2173_008607</name>
</gene>
<sequence length="1288" mass="146100">MRTRFLNTDHFASIKTLSFLNLPLVNLHTPGLFNFEEHLSNFGPVVDALPREIDEFPIDAALSKFVNEVVPQLLDVDFGDLDRFCLLNDNLGAIEKENITVDDKHGRRLEIIQFEQPEVDMFLEKPCFSEEASGTEIFSKVQEIENSMELFNLAHEIQYDDKARASVFSVEDAALECMDQETCCPPEDEASDQKLLQFCHYTFPLLEVDETSLRTFTEHSIEDELVSFLENMYSGWTSKDFPVIDQMELLGSLHHDKLDFLSNDALEQCYKSELACVDKFIGVDIISLVDTVHSRDDSTDCFLSTKPVFEEFTFLDEESCQLYEIFFEMQAIDEPGTCPLMFRKDTNFKDFSELIVSPELTLADETFKSMPIPTLRDCDKMMSSYSIAEEMLTRLEPHSISASNGIYLDWHLLEEDNSSIRILSFYQEELTSHYNDLDQEFFGSGELNMGFILCDDAPDAPDAPKAEEYEELPNMPYFSNNLPPVVDSSKTLDDKHLKLGGAGQLPENDAERAPFLSNSMLHFSDLDFFLNPGKATAREKDKSMVEAPGINVTPADPKEEQSPSLISSEAIKNQKLENMERAILLENKHGLRSSKASDVAEAFSMPMPTLPVPSVMKSEQIQCDGASFPRTIIIVNTQNFEKEMIVSRRNTYQKILAMEKEGAQVVERDLNFPVDLIISSAICLVWYDCKNIGKKATDEYEASSCLSLCIENIATNIMTCLSFTFSGCILVFEGEIGFLSTVMESSDGLYAAAASLGIDFQLFCAYSSELTDEIILSSILYATKQQTCLYPRMLESETLAESFLTNFPSVNTLTAHAILSSGVKLIEFLEWSHDRRILAVQRYHIPDESVALFSSVCRYGEREDSKSVVTDCSSSMSSYLDSKKHRLNVDSESRGQKYIYSNQTMDINVDHIRQSEPLNKFPTDKDGYSERFRRDHLWISKDSEMFEEFKWPDQSMTNGFCQNQKQIIGGIVDFSNESMLNDSHNLARPRLLNNEKLLDQKLRKEVTTGNQFENLCEEFIGEIIDLDDCPLSEKTVPPANFSSWLTQTERESTRTRKSRTAGNYPTFPKASEIDLELDLWTTKYESESLLENNDPAEIGEHKDQPPFKQQNKLFCDVISQRSTGTSKGLSFKEQISHDGVTPLSKAIHSTHLQPGSPWTIEFLNRIREKSRLRQNSLPANTPSPSIGFTSSLPKAIKRRSPSILEFFRYKGGNGSRKIQQQKKQKQSTRMSCLSKNERTVAPILPTWTPADKRSRQTLSFATTESGKQTKLVWTDGGAQSPKKRLRSR</sequence>
<feature type="compositionally biased region" description="Polar residues" evidence="1">
    <location>
        <begin position="1256"/>
        <end position="1268"/>
    </location>
</feature>